<feature type="region of interest" description="Disordered" evidence="2">
    <location>
        <begin position="590"/>
        <end position="616"/>
    </location>
</feature>
<feature type="region of interest" description="Disordered" evidence="2">
    <location>
        <begin position="495"/>
        <end position="515"/>
    </location>
</feature>
<dbReference type="Proteomes" id="UP000070544">
    <property type="component" value="Unassembled WGS sequence"/>
</dbReference>
<feature type="domain" description="UDENN" evidence="3">
    <location>
        <begin position="162"/>
        <end position="777"/>
    </location>
</feature>
<dbReference type="PANTHER" id="PTHR13677">
    <property type="entry name" value="LD41638P"/>
    <property type="match status" value="1"/>
</dbReference>
<feature type="region of interest" description="Disordered" evidence="2">
    <location>
        <begin position="1"/>
        <end position="68"/>
    </location>
</feature>
<dbReference type="PROSITE" id="PS50211">
    <property type="entry name" value="DENN"/>
    <property type="match status" value="1"/>
</dbReference>
<dbReference type="InterPro" id="IPR037516">
    <property type="entry name" value="Tripartite_DENN"/>
</dbReference>
<feature type="compositionally biased region" description="Low complexity" evidence="2">
    <location>
        <begin position="498"/>
        <end position="508"/>
    </location>
</feature>
<feature type="compositionally biased region" description="Polar residues" evidence="2">
    <location>
        <begin position="896"/>
        <end position="907"/>
    </location>
</feature>
<sequence>MESTGAATAPDSVSPLTPAVRIARDSSPSTNRLLATAVKNISTPDLQTQAPRSRYRSRSAHPNGYRDNAHVEYDELEIQNDIETDAIQDNQFLYESPPNTADDGTANVTTSVQWAKQDLTLPEFDGSKGENQERLGNDDFVESSHSRSAGIPDHSALHRWILSFVVVTFDLERGQAIEMVYPGWAKDCLSESTWRDIAFSSFPDSNSKSHTGDAVFSFRVRCSTKDSTSSQGNPLSSGPQPPNPFLPSAIFPHSEIRVKPSPQLPTFLHCHASFRQLPSKSIRRGYLQKSIVIVSQHAWPGLWERIIGIVGNELFGDGKEIDWDRTANVLRNACADISDWPTPPAAPFSYHTQMLSTSPTSQPHGTSTITLTLSILERSLTTMFPPPSCSSLPLFYPLGGNPYPVTPCSLHSQFRLHIESLWPLYELVLLCRQILVRGDTPRACSRLVDTLVELVKPVAYGGEWRGFVTVGDSEVRSWRRLNTASGRAEAVVTRADLQSSSSPSRRPQTPISTQWRGGILGVTNPVFTKVLGPEWLENVVVVSKASGLRMGASGNGNVLQNGASGVHSVASSNQVSAGGFLAQLKSSWGLRKPNESEPPSTQQASSVQQPGETQNLEDEVQEVTLKWKGFFSCDKSVVKKVAEASLMGQPAYILDNILRRHFVDLTESIMMPLETYFSSLVVQGRISRTSFPGSGRLGSGVIVEATNVAAVAAGLLRNRPQINPFGMESFIKYVEGAGAPSLPIPPKRPFPEFYRLFLRTPTFATWLRERSETVFRLWRIRVLEALSAVGVDGKQVEVEHWAASKGEVEVVELLLRLRDEVASAEAAFGSEMNLDGAKSSAESEKPSNSPERQSLENCDKLGNEDQISAREGSSTNKDPEHVVEPIRSSFDGPTVGHQTNLTDSHLPQESLPPSRHRKVLETFDVHPTFEQLKNMRRAISFVVHALPEALRNSVAT</sequence>
<evidence type="ECO:0000259" key="3">
    <source>
        <dbReference type="PROSITE" id="PS50211"/>
    </source>
</evidence>
<evidence type="ECO:0000313" key="5">
    <source>
        <dbReference type="Proteomes" id="UP000070544"/>
    </source>
</evidence>
<evidence type="ECO:0000256" key="1">
    <source>
        <dbReference type="ARBA" id="ARBA00007159"/>
    </source>
</evidence>
<proteinExistence type="inferred from homology"/>
<comment type="similarity">
    <text evidence="1">Belongs to the DENND6 family.</text>
</comment>
<feature type="compositionally biased region" description="Basic and acidic residues" evidence="2">
    <location>
        <begin position="853"/>
        <end position="863"/>
    </location>
</feature>
<feature type="compositionally biased region" description="Basic and acidic residues" evidence="2">
    <location>
        <begin position="125"/>
        <end position="145"/>
    </location>
</feature>
<dbReference type="PANTHER" id="PTHR13677:SF0">
    <property type="entry name" value="LD41638P"/>
    <property type="match status" value="1"/>
</dbReference>
<dbReference type="GO" id="GO:0055037">
    <property type="term" value="C:recycling endosome"/>
    <property type="evidence" value="ECO:0007669"/>
    <property type="project" value="TreeGrafter"/>
</dbReference>
<dbReference type="GO" id="GO:0005085">
    <property type="term" value="F:guanyl-nucleotide exchange factor activity"/>
    <property type="evidence" value="ECO:0007669"/>
    <property type="project" value="InterPro"/>
</dbReference>
<feature type="region of interest" description="Disordered" evidence="2">
    <location>
        <begin position="122"/>
        <end position="149"/>
    </location>
</feature>
<organism evidence="4 5">
    <name type="scientific">Gonapodya prolifera (strain JEL478)</name>
    <name type="common">Monoblepharis prolifera</name>
    <dbReference type="NCBI Taxonomy" id="1344416"/>
    <lineage>
        <taxon>Eukaryota</taxon>
        <taxon>Fungi</taxon>
        <taxon>Fungi incertae sedis</taxon>
        <taxon>Chytridiomycota</taxon>
        <taxon>Chytridiomycota incertae sedis</taxon>
        <taxon>Monoblepharidomycetes</taxon>
        <taxon>Monoblepharidales</taxon>
        <taxon>Gonapodyaceae</taxon>
        <taxon>Gonapodya</taxon>
    </lineage>
</organism>
<evidence type="ECO:0000256" key="2">
    <source>
        <dbReference type="SAM" id="MobiDB-lite"/>
    </source>
</evidence>
<dbReference type="InterPro" id="IPR024224">
    <property type="entry name" value="DENND6"/>
</dbReference>
<accession>A0A139AYG7</accession>
<dbReference type="OrthoDB" id="10265409at2759"/>
<reference evidence="4 5" key="1">
    <citation type="journal article" date="2015" name="Genome Biol. Evol.">
        <title>Phylogenomic analyses indicate that early fungi evolved digesting cell walls of algal ancestors of land plants.</title>
        <authorList>
            <person name="Chang Y."/>
            <person name="Wang S."/>
            <person name="Sekimoto S."/>
            <person name="Aerts A.L."/>
            <person name="Choi C."/>
            <person name="Clum A."/>
            <person name="LaButti K.M."/>
            <person name="Lindquist E.A."/>
            <person name="Yee Ngan C."/>
            <person name="Ohm R.A."/>
            <person name="Salamov A.A."/>
            <person name="Grigoriev I.V."/>
            <person name="Spatafora J.W."/>
            <person name="Berbee M.L."/>
        </authorList>
    </citation>
    <scope>NUCLEOTIDE SEQUENCE [LARGE SCALE GENOMIC DNA]</scope>
    <source>
        <strain evidence="4 5">JEL478</strain>
    </source>
</reference>
<keyword evidence="5" id="KW-1185">Reference proteome</keyword>
<dbReference type="AlphaFoldDB" id="A0A139AYG7"/>
<evidence type="ECO:0000313" key="4">
    <source>
        <dbReference type="EMBL" id="KXS21776.1"/>
    </source>
</evidence>
<name>A0A139AYG7_GONPJ</name>
<protein>
    <submittedName>
        <fullName evidence="4">DUF1630-domain-containing protein</fullName>
    </submittedName>
</protein>
<dbReference type="EMBL" id="KQ965732">
    <property type="protein sequence ID" value="KXS21776.1"/>
    <property type="molecule type" value="Genomic_DNA"/>
</dbReference>
<feature type="region of interest" description="Disordered" evidence="2">
    <location>
        <begin position="833"/>
        <end position="914"/>
    </location>
</feature>
<feature type="compositionally biased region" description="Polar residues" evidence="2">
    <location>
        <begin position="26"/>
        <end position="51"/>
    </location>
</feature>
<feature type="compositionally biased region" description="Polar residues" evidence="2">
    <location>
        <begin position="597"/>
        <end position="614"/>
    </location>
</feature>
<gene>
    <name evidence="4" type="ORF">M427DRAFT_130487</name>
</gene>
<dbReference type="OMA" id="CIPSRVD"/>